<accession>A0ABZ1UIM4</accession>
<comment type="catalytic activity">
    <reaction evidence="8 9">
        <text>UTP + L-glutamine + ATP + H2O = CTP + L-glutamate + ADP + phosphate + 2 H(+)</text>
        <dbReference type="Rhea" id="RHEA:26426"/>
        <dbReference type="ChEBI" id="CHEBI:15377"/>
        <dbReference type="ChEBI" id="CHEBI:15378"/>
        <dbReference type="ChEBI" id="CHEBI:29985"/>
        <dbReference type="ChEBI" id="CHEBI:30616"/>
        <dbReference type="ChEBI" id="CHEBI:37563"/>
        <dbReference type="ChEBI" id="CHEBI:43474"/>
        <dbReference type="ChEBI" id="CHEBI:46398"/>
        <dbReference type="ChEBI" id="CHEBI:58359"/>
        <dbReference type="ChEBI" id="CHEBI:456216"/>
        <dbReference type="EC" id="6.3.4.2"/>
    </reaction>
</comment>
<dbReference type="Pfam" id="PF06418">
    <property type="entry name" value="CTP_synth_N"/>
    <property type="match status" value="1"/>
</dbReference>
<feature type="active site" evidence="9">
    <location>
        <position position="520"/>
    </location>
</feature>
<dbReference type="NCBIfam" id="TIGR00337">
    <property type="entry name" value="PyrG"/>
    <property type="match status" value="1"/>
</dbReference>
<feature type="binding site" evidence="9">
    <location>
        <begin position="146"/>
        <end position="148"/>
    </location>
    <ligand>
        <name>CTP</name>
        <dbReference type="ChEBI" id="CHEBI:37563"/>
        <note>allosteric inhibitor</note>
    </ligand>
</feature>
<comment type="caution">
    <text evidence="9">Lacks conserved residue(s) required for the propagation of feature annotation.</text>
</comment>
<comment type="subunit">
    <text evidence="9">Homotetramer.</text>
</comment>
<evidence type="ECO:0000256" key="3">
    <source>
        <dbReference type="ARBA" id="ARBA00022598"/>
    </source>
</evidence>
<dbReference type="InterPro" id="IPR033828">
    <property type="entry name" value="GATase1_CTP_Synthase"/>
</dbReference>
<keyword evidence="9" id="KW-0479">Metal-binding</keyword>
<dbReference type="NCBIfam" id="NF003792">
    <property type="entry name" value="PRK05380.1"/>
    <property type="match status" value="1"/>
</dbReference>
<feature type="binding site" evidence="9">
    <location>
        <begin position="379"/>
        <end position="382"/>
    </location>
    <ligand>
        <name>L-glutamine</name>
        <dbReference type="ChEBI" id="CHEBI:58359"/>
    </ligand>
</feature>
<dbReference type="PANTHER" id="PTHR11550">
    <property type="entry name" value="CTP SYNTHASE"/>
    <property type="match status" value="1"/>
</dbReference>
<dbReference type="HAMAP" id="MF_01227">
    <property type="entry name" value="PyrG"/>
    <property type="match status" value="1"/>
</dbReference>
<feature type="binding site" evidence="9">
    <location>
        <position position="351"/>
    </location>
    <ligand>
        <name>L-glutamine</name>
        <dbReference type="ChEBI" id="CHEBI:58359"/>
    </ligand>
</feature>
<comment type="catalytic activity">
    <reaction evidence="9">
        <text>L-glutamine + H2O = L-glutamate + NH4(+)</text>
        <dbReference type="Rhea" id="RHEA:15889"/>
        <dbReference type="ChEBI" id="CHEBI:15377"/>
        <dbReference type="ChEBI" id="CHEBI:28938"/>
        <dbReference type="ChEBI" id="CHEBI:29985"/>
        <dbReference type="ChEBI" id="CHEBI:58359"/>
    </reaction>
</comment>
<evidence type="ECO:0000256" key="1">
    <source>
        <dbReference type="ARBA" id="ARBA00005171"/>
    </source>
</evidence>
<feature type="region of interest" description="Amidoligase domain" evidence="9">
    <location>
        <begin position="1"/>
        <end position="265"/>
    </location>
</feature>
<evidence type="ECO:0000313" key="13">
    <source>
        <dbReference type="Proteomes" id="UP000321323"/>
    </source>
</evidence>
<dbReference type="InterPro" id="IPR004468">
    <property type="entry name" value="CTP_synthase"/>
</dbReference>
<evidence type="ECO:0000256" key="4">
    <source>
        <dbReference type="ARBA" id="ARBA00022741"/>
    </source>
</evidence>
<evidence type="ECO:0000256" key="2">
    <source>
        <dbReference type="ARBA" id="ARBA00007533"/>
    </source>
</evidence>
<feature type="binding site" evidence="9">
    <location>
        <position position="240"/>
    </location>
    <ligand>
        <name>ATP</name>
        <dbReference type="ChEBI" id="CHEBI:30616"/>
    </ligand>
</feature>
<dbReference type="CDD" id="cd01746">
    <property type="entry name" value="GATase1_CTP_Synthase"/>
    <property type="match status" value="1"/>
</dbReference>
<dbReference type="Gene3D" id="3.40.50.300">
    <property type="entry name" value="P-loop containing nucleotide triphosphate hydrolases"/>
    <property type="match status" value="1"/>
</dbReference>
<gene>
    <name evidence="9" type="primary">pyrG</name>
    <name evidence="12" type="ORF">E7V67_020015</name>
</gene>
<proteinExistence type="inferred from homology"/>
<organism evidence="12 13">
    <name type="scientific">[Empedobacter] haloabium</name>
    <dbReference type="NCBI Taxonomy" id="592317"/>
    <lineage>
        <taxon>Bacteria</taxon>
        <taxon>Pseudomonadati</taxon>
        <taxon>Pseudomonadota</taxon>
        <taxon>Betaproteobacteria</taxon>
        <taxon>Burkholderiales</taxon>
        <taxon>Oxalobacteraceae</taxon>
        <taxon>Telluria group</taxon>
        <taxon>Telluria group incertae sedis</taxon>
    </lineage>
</organism>
<comment type="pathway">
    <text evidence="1 9">Pyrimidine metabolism; CTP biosynthesis via de novo pathway; CTP from UDP: step 2/2.</text>
</comment>
<keyword evidence="6 9" id="KW-0315">Glutamine amidotransferase</keyword>
<feature type="binding site" evidence="9">
    <location>
        <position position="71"/>
    </location>
    <ligand>
        <name>ATP</name>
        <dbReference type="ChEBI" id="CHEBI:30616"/>
    </ligand>
</feature>
<keyword evidence="5 9" id="KW-0067">ATP-binding</keyword>
<feature type="binding site" evidence="9">
    <location>
        <position position="13"/>
    </location>
    <ligand>
        <name>CTP</name>
        <dbReference type="ChEBI" id="CHEBI:37563"/>
        <note>allosteric inhibitor</note>
    </ligand>
</feature>
<dbReference type="PROSITE" id="PS51273">
    <property type="entry name" value="GATASE_TYPE_1"/>
    <property type="match status" value="1"/>
</dbReference>
<evidence type="ECO:0000256" key="8">
    <source>
        <dbReference type="ARBA" id="ARBA00047781"/>
    </source>
</evidence>
<feature type="binding site" evidence="9">
    <location>
        <position position="71"/>
    </location>
    <ligand>
        <name>Mg(2+)</name>
        <dbReference type="ChEBI" id="CHEBI:18420"/>
    </ligand>
</feature>
<comment type="catalytic activity">
    <reaction evidence="9">
        <text>UTP + NH4(+) + ATP = CTP + ADP + phosphate + 2 H(+)</text>
        <dbReference type="Rhea" id="RHEA:16597"/>
        <dbReference type="ChEBI" id="CHEBI:15378"/>
        <dbReference type="ChEBI" id="CHEBI:28938"/>
        <dbReference type="ChEBI" id="CHEBI:30616"/>
        <dbReference type="ChEBI" id="CHEBI:37563"/>
        <dbReference type="ChEBI" id="CHEBI:43474"/>
        <dbReference type="ChEBI" id="CHEBI:46398"/>
        <dbReference type="ChEBI" id="CHEBI:456216"/>
    </reaction>
</comment>
<feature type="binding site" evidence="9">
    <location>
        <position position="222"/>
    </location>
    <ligand>
        <name>CTP</name>
        <dbReference type="ChEBI" id="CHEBI:37563"/>
        <note>allosteric inhibitor</note>
    </ligand>
</feature>
<comment type="function">
    <text evidence="9">Catalyzes the ATP-dependent amination of UTP to CTP with either L-glutamine or ammonia as the source of nitrogen. Regulates intracellular CTP levels through interactions with the four ribonucleotide triphosphates.</text>
</comment>
<feature type="binding site" evidence="9">
    <location>
        <position position="222"/>
    </location>
    <ligand>
        <name>UTP</name>
        <dbReference type="ChEBI" id="CHEBI:46398"/>
    </ligand>
</feature>
<feature type="binding site" evidence="9">
    <location>
        <begin position="186"/>
        <end position="191"/>
    </location>
    <ligand>
        <name>CTP</name>
        <dbReference type="ChEBI" id="CHEBI:37563"/>
        <note>allosteric inhibitor</note>
    </ligand>
</feature>
<feature type="domain" description="Glutamine amidotransferase" evidence="10">
    <location>
        <begin position="300"/>
        <end position="537"/>
    </location>
</feature>
<dbReference type="InterPro" id="IPR017926">
    <property type="entry name" value="GATASE"/>
</dbReference>
<keyword evidence="7 9" id="KW-0665">Pyrimidine biosynthesis</keyword>
<comment type="miscellaneous">
    <text evidence="9">CTPSs have evolved a hybrid strategy for distinguishing between UTP and CTP. The overlapping regions of the product feedback inhibitory and substrate sites recognize a common feature in both compounds, the triphosphate moiety. To differentiate isosteric substrate and product pyrimidine rings, an additional pocket far from the expected kinase/ligase catalytic site, specifically recognizes the cytosine and ribose portions of the product inhibitor.</text>
</comment>
<dbReference type="GO" id="GO:0003883">
    <property type="term" value="F:CTP synthase activity"/>
    <property type="evidence" value="ECO:0007669"/>
    <property type="project" value="UniProtKB-EC"/>
</dbReference>
<dbReference type="Proteomes" id="UP000321323">
    <property type="component" value="Chromosome"/>
</dbReference>
<dbReference type="Pfam" id="PF00117">
    <property type="entry name" value="GATase"/>
    <property type="match status" value="1"/>
</dbReference>
<feature type="binding site" evidence="9">
    <location>
        <position position="139"/>
    </location>
    <ligand>
        <name>Mg(2+)</name>
        <dbReference type="ChEBI" id="CHEBI:18420"/>
    </ligand>
</feature>
<protein>
    <recommendedName>
        <fullName evidence="9">CTP synthase</fullName>
        <ecNumber evidence="9">6.3.4.2</ecNumber>
    </recommendedName>
    <alternativeName>
        <fullName evidence="9">Cytidine 5'-triphosphate synthase</fullName>
    </alternativeName>
    <alternativeName>
        <fullName evidence="9">Cytidine triphosphate synthetase</fullName>
        <shortName evidence="9">CTP synthetase</shortName>
        <shortName evidence="9">CTPS</shortName>
    </alternativeName>
    <alternativeName>
        <fullName evidence="9">UTP--ammonia ligase</fullName>
    </alternativeName>
</protein>
<dbReference type="EC" id="6.3.4.2" evidence="9"/>
<dbReference type="InterPro" id="IPR027417">
    <property type="entry name" value="P-loop_NTPase"/>
</dbReference>
<feature type="active site" description="Nucleophile; for glutamine hydrolysis" evidence="9">
    <location>
        <position position="378"/>
    </location>
</feature>
<comment type="activity regulation">
    <text evidence="9">Allosterically activated by GTP, when glutamine is the substrate; GTP has no effect on the reaction when ammonia is the substrate. The allosteric effector GTP functions by stabilizing the protein conformation that binds the tetrahedral intermediate(s) formed during glutamine hydrolysis. Inhibited by the product CTP, via allosteric rather than competitive inhibition.</text>
</comment>
<dbReference type="SUPFAM" id="SSF52317">
    <property type="entry name" value="Class I glutamine amidotransferase-like"/>
    <property type="match status" value="1"/>
</dbReference>
<evidence type="ECO:0000313" key="12">
    <source>
        <dbReference type="EMBL" id="WUR11968.1"/>
    </source>
</evidence>
<feature type="binding site" evidence="9">
    <location>
        <begin position="186"/>
        <end position="191"/>
    </location>
    <ligand>
        <name>UTP</name>
        <dbReference type="ChEBI" id="CHEBI:46398"/>
    </ligand>
</feature>
<feature type="binding site" evidence="9">
    <location>
        <position position="468"/>
    </location>
    <ligand>
        <name>L-glutamine</name>
        <dbReference type="ChEBI" id="CHEBI:58359"/>
    </ligand>
</feature>
<keyword evidence="3 9" id="KW-0436">Ligase</keyword>
<dbReference type="PANTHER" id="PTHR11550:SF0">
    <property type="entry name" value="CTP SYNTHASE-RELATED"/>
    <property type="match status" value="1"/>
</dbReference>
<dbReference type="InterPro" id="IPR017456">
    <property type="entry name" value="CTP_synthase_N"/>
</dbReference>
<feature type="domain" description="CTP synthase N-terminal" evidence="11">
    <location>
        <begin position="3"/>
        <end position="265"/>
    </location>
</feature>
<evidence type="ECO:0000256" key="6">
    <source>
        <dbReference type="ARBA" id="ARBA00022962"/>
    </source>
</evidence>
<comment type="similarity">
    <text evidence="2 9">Belongs to the CTP synthase family.</text>
</comment>
<evidence type="ECO:0000259" key="10">
    <source>
        <dbReference type="Pfam" id="PF00117"/>
    </source>
</evidence>
<dbReference type="InterPro" id="IPR029062">
    <property type="entry name" value="Class_I_gatase-like"/>
</dbReference>
<keyword evidence="13" id="KW-1185">Reference proteome</keyword>
<feature type="active site" evidence="9">
    <location>
        <position position="518"/>
    </location>
</feature>
<dbReference type="SUPFAM" id="SSF52540">
    <property type="entry name" value="P-loop containing nucleoside triphosphate hydrolases"/>
    <property type="match status" value="1"/>
</dbReference>
<evidence type="ECO:0000256" key="9">
    <source>
        <dbReference type="HAMAP-Rule" id="MF_01227"/>
    </source>
</evidence>
<keyword evidence="4 9" id="KW-0547">Nucleotide-binding</keyword>
<evidence type="ECO:0000256" key="5">
    <source>
        <dbReference type="ARBA" id="ARBA00022840"/>
    </source>
</evidence>
<reference evidence="12 13" key="1">
    <citation type="journal article" date="2019" name="Int. J. Syst. Evol. Microbiol.">
        <title>The Draft Whole-Genome Sequence of the Antibiotic Producer Empedobacter haloabium ATCC 31962 Provides Indications for Its Taxonomic Reclassification.</title>
        <authorList>
            <person name="Miess H."/>
            <person name="Arlt P."/>
            <person name="Apel A.K."/>
            <person name="Weber T."/>
            <person name="Nieselt K."/>
            <person name="Hanssen F."/>
            <person name="Czemmel S."/>
            <person name="Nahnsen S."/>
            <person name="Gross H."/>
        </authorList>
    </citation>
    <scope>NUCLEOTIDE SEQUENCE [LARGE SCALE GENOMIC DNA]</scope>
    <source>
        <strain evidence="12 13">ATCC 31962</strain>
    </source>
</reference>
<keyword evidence="9" id="KW-0460">Magnesium</keyword>
<feature type="binding site" evidence="9">
    <location>
        <begin position="14"/>
        <end position="19"/>
    </location>
    <ligand>
        <name>ATP</name>
        <dbReference type="ChEBI" id="CHEBI:30616"/>
    </ligand>
</feature>
<dbReference type="EMBL" id="CP136508">
    <property type="protein sequence ID" value="WUR11968.1"/>
    <property type="molecule type" value="Genomic_DNA"/>
</dbReference>
<sequence>MTKFVFVTGGVVSSLGKGIAAASLAAILESRGLKVTMLKLDPYINVDPGTMSPMQHGEVFVTDDGAETDLDLGHYERFISTRMRKVNNFTTGQIYESVIRKERRGEYLGKTVQVIPHITNEIQDYIRRGAEGYDVALCEIGGTVGDIESLPFLEAARQLSLRAGRKNSAFVHLTLVPYIASAGELKTKPTQHSVQKLREIGISPNALLCRADRAIPEDERAKISLFSNIEERGVISVWDVDTIYKVPQMLHDQGLDAIICEALDIDPPPADLSVWSKLIYTLEHPKAEVSIGMVGKYVELTESYKSLTEALRHAGIHTESRVNIEYIDSEEIEAKGTADLAKYDAILVPGGFGKRGVEGKIKAAQFARENKVPYLGICLGMQVALIEYARHMAGLSKANSTEFEPQTEQPVVALIDEWQNSDGKVEKRDANSDLGGTMRLGAQACAVKPGTLAHEIYGSVVTERHRHRYEANNHYLSRVEEAGLVVAARTPTEDLCEIMELPRAGANAHPWYMGVQYHPEFKSTPRDGHPLFTSFIKAALAHKNASGVAANNGVSASEEGAAA</sequence>
<feature type="binding site" evidence="9">
    <location>
        <position position="402"/>
    </location>
    <ligand>
        <name>L-glutamine</name>
        <dbReference type="ChEBI" id="CHEBI:58359"/>
    </ligand>
</feature>
<feature type="binding site" evidence="9">
    <location>
        <position position="13"/>
    </location>
    <ligand>
        <name>UTP</name>
        <dbReference type="ChEBI" id="CHEBI:46398"/>
    </ligand>
</feature>
<dbReference type="Gene3D" id="3.40.50.880">
    <property type="match status" value="1"/>
</dbReference>
<evidence type="ECO:0000256" key="7">
    <source>
        <dbReference type="ARBA" id="ARBA00022975"/>
    </source>
</evidence>
<name>A0ABZ1UIM4_9BURK</name>
<evidence type="ECO:0000259" key="11">
    <source>
        <dbReference type="Pfam" id="PF06418"/>
    </source>
</evidence>
<dbReference type="CDD" id="cd03113">
    <property type="entry name" value="CTPS_N"/>
    <property type="match status" value="1"/>
</dbReference>